<dbReference type="Pfam" id="PF00072">
    <property type="entry name" value="Response_reg"/>
    <property type="match status" value="1"/>
</dbReference>
<reference evidence="16 17" key="1">
    <citation type="submission" date="2018-11" db="EMBL/GenBank/DDBJ databases">
        <title>Pseudaminobacter arsenicus sp. nov., an arsenic-resistant bacterium isolated from arsenic-rich aquifers.</title>
        <authorList>
            <person name="Mu Y."/>
        </authorList>
    </citation>
    <scope>NUCLEOTIDE SEQUENCE [LARGE SCALE GENOMIC DNA]</scope>
    <source>
        <strain evidence="16 17">CB3</strain>
    </source>
</reference>
<evidence type="ECO:0000256" key="12">
    <source>
        <dbReference type="SAM" id="Coils"/>
    </source>
</evidence>
<dbReference type="PANTHER" id="PTHR43047:SF9">
    <property type="entry name" value="HISTIDINE KINASE"/>
    <property type="match status" value="1"/>
</dbReference>
<feature type="transmembrane region" description="Helical" evidence="13">
    <location>
        <begin position="68"/>
        <end position="86"/>
    </location>
</feature>
<dbReference type="InterPro" id="IPR005467">
    <property type="entry name" value="His_kinase_dom"/>
</dbReference>
<dbReference type="InterPro" id="IPR001789">
    <property type="entry name" value="Sig_transdc_resp-reg_receiver"/>
</dbReference>
<dbReference type="CDD" id="cd10322">
    <property type="entry name" value="SLC5sbd"/>
    <property type="match status" value="1"/>
</dbReference>
<feature type="transmembrane region" description="Helical" evidence="13">
    <location>
        <begin position="192"/>
        <end position="219"/>
    </location>
</feature>
<comment type="similarity">
    <text evidence="3">Belongs to the sodium:solute symporter (SSF) (TC 2.A.21) family.</text>
</comment>
<evidence type="ECO:0000313" key="17">
    <source>
        <dbReference type="Proteomes" id="UP000281647"/>
    </source>
</evidence>
<dbReference type="Pfam" id="PF02518">
    <property type="entry name" value="HATPase_c"/>
    <property type="match status" value="1"/>
</dbReference>
<feature type="modified residue" description="4-aspartylphosphate" evidence="11">
    <location>
        <position position="1093"/>
    </location>
</feature>
<dbReference type="SUPFAM" id="SSF55785">
    <property type="entry name" value="PYP-like sensor domain (PAS domain)"/>
    <property type="match status" value="1"/>
</dbReference>
<dbReference type="RefSeq" id="WP_128624415.1">
    <property type="nucleotide sequence ID" value="NZ_ML133508.1"/>
</dbReference>
<dbReference type="FunFam" id="3.30.565.10:FF:000049">
    <property type="entry name" value="Two-component sensor histidine kinase"/>
    <property type="match status" value="1"/>
</dbReference>
<feature type="transmembrane region" description="Helical" evidence="13">
    <location>
        <begin position="417"/>
        <end position="438"/>
    </location>
</feature>
<evidence type="ECO:0000259" key="14">
    <source>
        <dbReference type="PROSITE" id="PS50109"/>
    </source>
</evidence>
<dbReference type="GO" id="GO:0022857">
    <property type="term" value="F:transmembrane transporter activity"/>
    <property type="evidence" value="ECO:0007669"/>
    <property type="project" value="InterPro"/>
</dbReference>
<dbReference type="SUPFAM" id="SSF47384">
    <property type="entry name" value="Homodimeric domain of signal transducing histidine kinase"/>
    <property type="match status" value="1"/>
</dbReference>
<dbReference type="Pfam" id="PF00512">
    <property type="entry name" value="HisKA"/>
    <property type="match status" value="1"/>
</dbReference>
<dbReference type="Proteomes" id="UP000281647">
    <property type="component" value="Unassembled WGS sequence"/>
</dbReference>
<dbReference type="InterPro" id="IPR036097">
    <property type="entry name" value="HisK_dim/P_sf"/>
</dbReference>
<evidence type="ECO:0000256" key="6">
    <source>
        <dbReference type="ARBA" id="ARBA00022679"/>
    </source>
</evidence>
<dbReference type="SUPFAM" id="SSF52172">
    <property type="entry name" value="CheY-like"/>
    <property type="match status" value="1"/>
</dbReference>
<evidence type="ECO:0000259" key="15">
    <source>
        <dbReference type="PROSITE" id="PS50110"/>
    </source>
</evidence>
<dbReference type="InterPro" id="IPR004358">
    <property type="entry name" value="Sig_transdc_His_kin-like_C"/>
</dbReference>
<keyword evidence="9 13" id="KW-1133">Transmembrane helix</keyword>
<comment type="catalytic activity">
    <reaction evidence="1">
        <text>ATP + protein L-histidine = ADP + protein N-phospho-L-histidine.</text>
        <dbReference type="EC" id="2.7.13.3"/>
    </reaction>
</comment>
<evidence type="ECO:0000256" key="9">
    <source>
        <dbReference type="ARBA" id="ARBA00022989"/>
    </source>
</evidence>
<feature type="transmembrane region" description="Helical" evidence="13">
    <location>
        <begin position="284"/>
        <end position="309"/>
    </location>
</feature>
<dbReference type="PROSITE" id="PS50109">
    <property type="entry name" value="HIS_KIN"/>
    <property type="match status" value="1"/>
</dbReference>
<feature type="transmembrane region" description="Helical" evidence="13">
    <location>
        <begin position="329"/>
        <end position="362"/>
    </location>
</feature>
<keyword evidence="8" id="KW-0418">Kinase</keyword>
<dbReference type="CDD" id="cd00156">
    <property type="entry name" value="REC"/>
    <property type="match status" value="1"/>
</dbReference>
<gene>
    <name evidence="16" type="ORF">EET67_04505</name>
</gene>
<dbReference type="InterPro" id="IPR011006">
    <property type="entry name" value="CheY-like_superfamily"/>
</dbReference>
<evidence type="ECO:0000256" key="5">
    <source>
        <dbReference type="ARBA" id="ARBA00022553"/>
    </source>
</evidence>
<dbReference type="EC" id="2.7.13.3" evidence="4"/>
<name>A0A432V9R2_9HYPH</name>
<feature type="transmembrane region" description="Helical" evidence="13">
    <location>
        <begin position="39"/>
        <end position="62"/>
    </location>
</feature>
<feature type="transmembrane region" description="Helical" evidence="13">
    <location>
        <begin position="245"/>
        <end position="263"/>
    </location>
</feature>
<evidence type="ECO:0000313" key="16">
    <source>
        <dbReference type="EMBL" id="RUM98912.1"/>
    </source>
</evidence>
<keyword evidence="7 13" id="KW-0812">Transmembrane</keyword>
<dbReference type="FunFam" id="1.10.287.130:FF:000063">
    <property type="entry name" value="Hybrid sensor histidine kinase/response regulator"/>
    <property type="match status" value="1"/>
</dbReference>
<proteinExistence type="inferred from homology"/>
<keyword evidence="5 11" id="KW-0597">Phosphoprotein</keyword>
<feature type="coiled-coil region" evidence="12">
    <location>
        <begin position="766"/>
        <end position="800"/>
    </location>
</feature>
<feature type="domain" description="Response regulatory" evidence="15">
    <location>
        <begin position="1044"/>
        <end position="1158"/>
    </location>
</feature>
<keyword evidence="6" id="KW-0808">Transferase</keyword>
<evidence type="ECO:0000256" key="13">
    <source>
        <dbReference type="SAM" id="Phobius"/>
    </source>
</evidence>
<feature type="domain" description="Histidine kinase" evidence="14">
    <location>
        <begin position="807"/>
        <end position="1020"/>
    </location>
</feature>
<dbReference type="SMART" id="SM00387">
    <property type="entry name" value="HATPase_c"/>
    <property type="match status" value="1"/>
</dbReference>
<dbReference type="PRINTS" id="PR00344">
    <property type="entry name" value="BCTRLSENSOR"/>
</dbReference>
<evidence type="ECO:0000256" key="1">
    <source>
        <dbReference type="ARBA" id="ARBA00000085"/>
    </source>
</evidence>
<dbReference type="GO" id="GO:0009927">
    <property type="term" value="F:histidine phosphotransfer kinase activity"/>
    <property type="evidence" value="ECO:0007669"/>
    <property type="project" value="TreeGrafter"/>
</dbReference>
<comment type="caution">
    <text evidence="16">The sequence shown here is derived from an EMBL/GenBank/DDBJ whole genome shotgun (WGS) entry which is preliminary data.</text>
</comment>
<evidence type="ECO:0000256" key="4">
    <source>
        <dbReference type="ARBA" id="ARBA00012438"/>
    </source>
</evidence>
<dbReference type="PANTHER" id="PTHR43047">
    <property type="entry name" value="TWO-COMPONENT HISTIDINE PROTEIN KINASE"/>
    <property type="match status" value="1"/>
</dbReference>
<dbReference type="SUPFAM" id="SSF55874">
    <property type="entry name" value="ATPase domain of HSP90 chaperone/DNA topoisomerase II/histidine kinase"/>
    <property type="match status" value="1"/>
</dbReference>
<evidence type="ECO:0000256" key="8">
    <source>
        <dbReference type="ARBA" id="ARBA00022777"/>
    </source>
</evidence>
<dbReference type="Gene3D" id="1.20.1730.10">
    <property type="entry name" value="Sodium/glucose cotransporter"/>
    <property type="match status" value="1"/>
</dbReference>
<accession>A0A432V9R2</accession>
<dbReference type="NCBIfam" id="NF041832">
    <property type="entry name" value="near_NosP_CTERM"/>
    <property type="match status" value="1"/>
</dbReference>
<dbReference type="InterPro" id="IPR001734">
    <property type="entry name" value="Na/solute_symporter"/>
</dbReference>
<dbReference type="InterPro" id="IPR003661">
    <property type="entry name" value="HisK_dim/P_dom"/>
</dbReference>
<sequence length="1165" mass="127248">MQGWVIVIIAIAYVTLLFAIASLGDRRGAMRSASWPRPYIYALSLAIYCTSWTFFGSVGLASERGMEFLAIYIGPVLVFVFCFPLLRRIVKLAKAENITSIADFLGARYGKSFAVASLATLIATIGTLPYIALQLKAISSSVSLMIEHYSGSRPSFDPFVSDISLIVAMLLALFAVLFGTRHADATEHQNGLVLAVAVESVVKLAAFLAVGLAVTFIVFDGPSGMMEILSANAEVQQAMDYQTSLGTWLVLTTISGFAIIMLPRQFYVMIVENRSEAELRTASWVFPLYLVVINLFVLPIAFAGLVMVGSRTSSDLYVLSVPLFGGQNIMAIAAFIGGLSAATAMVIVASVALSIMISNDLVIPLFVRRRLVKSEAGENEDWSTLILNIRRASIFLILFAAFLYYREGTNSTRLASIGLMSFAAIAQFAPAFFGGLIWRGANARGAGLAMAGGFGVWTYTLLLPTLVAPDSAILAEGPFGIEALRPQALFGLVAEPLNHGVFWSLTVNTICLILGSLSRASTPLERIQASIFVPRDTNPMPSLRRFRTAITVNDLKDTISRYLGVERTERSFQTFENTGGVKLNGNEQASIAVVRFSEQLLASAVGSSSARLILSLLFRRNDGTSKDTFRLLDDATEALQHNRDLLQIALDQMEQGITVFDKDFRLTCWNRQYRSLFDLPDDMGQVGVSLDKILRHLVARGDIVAEARVAALDRLTSFGSPWQMELKTSGRIIELRSNLMPDGGIVATYTDISARVAADLALKRANESLEQRVESRTAELTRVNEELAQAQMLAEEANQSKTRFLAAVGHDILQPLNAARLYCSSLIEKTGKKNEFSNAAANIDSSLESVEAILGAVLDISRLDAGAMKPVATVFRLDEILRRIATDFQPLAAEKRLELIVVPSSLSVNTDRNLLRRLVQNLVSNAVKFTRNGRVLVGVRRRGNLAEIQVFDTGIGIPVDKLEMVFREFTRLDEGAREAHGLGLGLSIVDRIARVLRLEIQIESGRGKGTRFSVLLPIAKAQKQGPVAEVRRRLPVIGALNGLRVLCIDNDTRILEGMRLLLQGWGCEVQAYSGSAAFNVGWPKAAPDIILADYHLDNESGLDVIVRLRAMFAAQIPAMLLTADRSNEVRAAADRLDVPVLNKPVKPAALRSMMTRLRQMTPAAE</sequence>
<keyword evidence="17" id="KW-1185">Reference proteome</keyword>
<dbReference type="Gene3D" id="1.10.287.130">
    <property type="match status" value="1"/>
</dbReference>
<dbReference type="SMART" id="SM00448">
    <property type="entry name" value="REC"/>
    <property type="match status" value="1"/>
</dbReference>
<evidence type="ECO:0000256" key="11">
    <source>
        <dbReference type="PROSITE-ProRule" id="PRU00169"/>
    </source>
</evidence>
<dbReference type="Gene3D" id="3.30.450.20">
    <property type="entry name" value="PAS domain"/>
    <property type="match status" value="1"/>
</dbReference>
<dbReference type="InterPro" id="IPR035965">
    <property type="entry name" value="PAS-like_dom_sf"/>
</dbReference>
<dbReference type="PROSITE" id="PS50110">
    <property type="entry name" value="RESPONSE_REGULATORY"/>
    <property type="match status" value="1"/>
</dbReference>
<dbReference type="AlphaFoldDB" id="A0A432V9R2"/>
<dbReference type="Gene3D" id="3.30.565.10">
    <property type="entry name" value="Histidine kinase-like ATPase, C-terminal domain"/>
    <property type="match status" value="1"/>
</dbReference>
<feature type="transmembrane region" description="Helical" evidence="13">
    <location>
        <begin position="113"/>
        <end position="133"/>
    </location>
</feature>
<evidence type="ECO:0000256" key="2">
    <source>
        <dbReference type="ARBA" id="ARBA00004141"/>
    </source>
</evidence>
<dbReference type="InterPro" id="IPR003594">
    <property type="entry name" value="HATPase_dom"/>
</dbReference>
<evidence type="ECO:0000256" key="10">
    <source>
        <dbReference type="ARBA" id="ARBA00023136"/>
    </source>
</evidence>
<keyword evidence="10 13" id="KW-0472">Membrane</keyword>
<dbReference type="InterPro" id="IPR036890">
    <property type="entry name" value="HATPase_C_sf"/>
</dbReference>
<dbReference type="OrthoDB" id="9764438at2"/>
<evidence type="ECO:0000256" key="3">
    <source>
        <dbReference type="ARBA" id="ARBA00006434"/>
    </source>
</evidence>
<dbReference type="InterPro" id="IPR038377">
    <property type="entry name" value="Na/Glc_symporter_sf"/>
</dbReference>
<feature type="transmembrane region" description="Helical" evidence="13">
    <location>
        <begin position="445"/>
        <end position="467"/>
    </location>
</feature>
<dbReference type="Pfam" id="PF12860">
    <property type="entry name" value="PAS_7"/>
    <property type="match status" value="1"/>
</dbReference>
<organism evidence="16 17">
    <name type="scientific">Borborobacter arsenicus</name>
    <dbReference type="NCBI Taxonomy" id="1851146"/>
    <lineage>
        <taxon>Bacteria</taxon>
        <taxon>Pseudomonadati</taxon>
        <taxon>Pseudomonadota</taxon>
        <taxon>Alphaproteobacteria</taxon>
        <taxon>Hyphomicrobiales</taxon>
        <taxon>Phyllobacteriaceae</taxon>
        <taxon>Borborobacter</taxon>
    </lineage>
</organism>
<comment type="subcellular location">
    <subcellularLocation>
        <location evidence="2">Membrane</location>
        <topology evidence="2">Multi-pass membrane protein</topology>
    </subcellularLocation>
</comment>
<keyword evidence="12" id="KW-0175">Coiled coil</keyword>
<feature type="transmembrane region" description="Helical" evidence="13">
    <location>
        <begin position="382"/>
        <end position="405"/>
    </location>
</feature>
<dbReference type="Gene3D" id="3.40.50.2300">
    <property type="match status" value="1"/>
</dbReference>
<dbReference type="CDD" id="cd00082">
    <property type="entry name" value="HisKA"/>
    <property type="match status" value="1"/>
</dbReference>
<evidence type="ECO:0000256" key="7">
    <source>
        <dbReference type="ARBA" id="ARBA00022692"/>
    </source>
</evidence>
<dbReference type="PROSITE" id="PS50283">
    <property type="entry name" value="NA_SOLUT_SYMP_3"/>
    <property type="match status" value="1"/>
</dbReference>
<dbReference type="GO" id="GO:0005886">
    <property type="term" value="C:plasma membrane"/>
    <property type="evidence" value="ECO:0007669"/>
    <property type="project" value="TreeGrafter"/>
</dbReference>
<dbReference type="SMART" id="SM00388">
    <property type="entry name" value="HisKA"/>
    <property type="match status" value="1"/>
</dbReference>
<dbReference type="GO" id="GO:0000155">
    <property type="term" value="F:phosphorelay sensor kinase activity"/>
    <property type="evidence" value="ECO:0007669"/>
    <property type="project" value="InterPro"/>
</dbReference>
<protein>
    <recommendedName>
        <fullName evidence="4">histidine kinase</fullName>
        <ecNumber evidence="4">2.7.13.3</ecNumber>
    </recommendedName>
</protein>
<dbReference type="EMBL" id="RKST01000003">
    <property type="protein sequence ID" value="RUM98912.1"/>
    <property type="molecule type" value="Genomic_DNA"/>
</dbReference>
<feature type="transmembrane region" description="Helical" evidence="13">
    <location>
        <begin position="159"/>
        <end position="180"/>
    </location>
</feature>
<feature type="transmembrane region" description="Helical" evidence="13">
    <location>
        <begin position="6"/>
        <end position="24"/>
    </location>
</feature>